<dbReference type="SUPFAM" id="SSF103473">
    <property type="entry name" value="MFS general substrate transporter"/>
    <property type="match status" value="1"/>
</dbReference>
<feature type="transmembrane region" description="Helical" evidence="6">
    <location>
        <begin position="208"/>
        <end position="229"/>
    </location>
</feature>
<feature type="transmembrane region" description="Helical" evidence="6">
    <location>
        <begin position="115"/>
        <end position="134"/>
    </location>
</feature>
<keyword evidence="5 6" id="KW-0472">Membrane</keyword>
<dbReference type="PANTHER" id="PTHR23501">
    <property type="entry name" value="MAJOR FACILITATOR SUPERFAMILY"/>
    <property type="match status" value="1"/>
</dbReference>
<feature type="transmembrane region" description="Helical" evidence="6">
    <location>
        <begin position="140"/>
        <end position="161"/>
    </location>
</feature>
<name>A0A0F7TMY6_PENBI</name>
<sequence length="545" mass="58303">MEISQEAKEGETGVSQLERVITETDVPPVQNEDEPQTPYQLGWRTILAVLTLSMANVCAALSNTTNTTIKFQVATVARSPSDAALASWIANGNFLLSLALGPIFGSVSDRLGKKWFLIGGASLGVIGSMISGSAHKITDIIGGNILTGIANAGCIVSISCIQEIMPNKLRPWAMGVSQAMASAFVILGTFVAAAFVQHNIGGAGGWRWAYYFNGIIYGFTAIAIGLTYFPPRPLLGRHRALKEIMTTVDFVGILLMAGSFTSLIIGLTWGGTTYPWNSGRIIATLTMGCVGLVLFGLYEAFVVKEGILDRRLFSESMNFPILIFVCTIDGILLLGVNVALSQEIFDLFTQDAVSIAVMLTPYLALSTFGCIPAGWIMASTKSYKTLLVAALLWCSLFTGLMGLVTPERKSWAYAFSALFGAGTAVTTTIPVTALALSIPSYLIGTAATVSMSCRALGGIVGITIFTAIYNNKYASYVGPEIANNSEAPVQKAESAMAWKYMWITLACLIAANGFAACFLKSVERMMNGHVESALEHNKVREKQLE</sequence>
<dbReference type="OrthoDB" id="4139357at2759"/>
<dbReference type="InterPro" id="IPR036259">
    <property type="entry name" value="MFS_trans_sf"/>
</dbReference>
<feature type="transmembrane region" description="Helical" evidence="6">
    <location>
        <begin position="411"/>
        <end position="436"/>
    </location>
</feature>
<feature type="transmembrane region" description="Helical" evidence="6">
    <location>
        <begin position="83"/>
        <end position="103"/>
    </location>
</feature>
<organism evidence="8 9">
    <name type="scientific">Penicillium brasilianum</name>
    <dbReference type="NCBI Taxonomy" id="104259"/>
    <lineage>
        <taxon>Eukaryota</taxon>
        <taxon>Fungi</taxon>
        <taxon>Dikarya</taxon>
        <taxon>Ascomycota</taxon>
        <taxon>Pezizomycotina</taxon>
        <taxon>Eurotiomycetes</taxon>
        <taxon>Eurotiomycetidae</taxon>
        <taxon>Eurotiales</taxon>
        <taxon>Aspergillaceae</taxon>
        <taxon>Penicillium</taxon>
    </lineage>
</organism>
<proteinExistence type="predicted"/>
<dbReference type="PANTHER" id="PTHR23501:SF195">
    <property type="entry name" value="PEP5"/>
    <property type="match status" value="1"/>
</dbReference>
<feature type="transmembrane region" description="Helical" evidence="6">
    <location>
        <begin position="319"/>
        <end position="340"/>
    </location>
</feature>
<feature type="transmembrane region" description="Helical" evidence="6">
    <location>
        <begin position="173"/>
        <end position="196"/>
    </location>
</feature>
<gene>
    <name evidence="8" type="ORF">PMG11_06725</name>
</gene>
<dbReference type="GO" id="GO:0005886">
    <property type="term" value="C:plasma membrane"/>
    <property type="evidence" value="ECO:0007669"/>
    <property type="project" value="TreeGrafter"/>
</dbReference>
<evidence type="ECO:0000256" key="1">
    <source>
        <dbReference type="ARBA" id="ARBA00004141"/>
    </source>
</evidence>
<feature type="transmembrane region" description="Helical" evidence="6">
    <location>
        <begin position="281"/>
        <end position="298"/>
    </location>
</feature>
<feature type="transmembrane region" description="Helical" evidence="6">
    <location>
        <begin position="41"/>
        <end position="63"/>
    </location>
</feature>
<dbReference type="EMBL" id="CDHK01000006">
    <property type="protein sequence ID" value="CEJ58054.1"/>
    <property type="molecule type" value="Genomic_DNA"/>
</dbReference>
<dbReference type="STRING" id="104259.A0A0F7TMY6"/>
<dbReference type="AlphaFoldDB" id="A0A0F7TMY6"/>
<feature type="transmembrane region" description="Helical" evidence="6">
    <location>
        <begin position="250"/>
        <end position="269"/>
    </location>
</feature>
<feature type="domain" description="Major facilitator superfamily (MFS) profile" evidence="7">
    <location>
        <begin position="48"/>
        <end position="524"/>
    </location>
</feature>
<comment type="subcellular location">
    <subcellularLocation>
        <location evidence="1">Membrane</location>
        <topology evidence="1">Multi-pass membrane protein</topology>
    </subcellularLocation>
</comment>
<keyword evidence="9" id="KW-1185">Reference proteome</keyword>
<feature type="transmembrane region" description="Helical" evidence="6">
    <location>
        <begin position="500"/>
        <end position="519"/>
    </location>
</feature>
<dbReference type="Gene3D" id="1.20.1250.20">
    <property type="entry name" value="MFS general substrate transporter like domains"/>
    <property type="match status" value="2"/>
</dbReference>
<evidence type="ECO:0000256" key="5">
    <source>
        <dbReference type="ARBA" id="ARBA00023136"/>
    </source>
</evidence>
<keyword evidence="3 6" id="KW-0812">Transmembrane</keyword>
<keyword evidence="4 6" id="KW-1133">Transmembrane helix</keyword>
<evidence type="ECO:0000313" key="8">
    <source>
        <dbReference type="EMBL" id="CEJ58054.1"/>
    </source>
</evidence>
<dbReference type="InterPro" id="IPR020846">
    <property type="entry name" value="MFS_dom"/>
</dbReference>
<keyword evidence="2" id="KW-0813">Transport</keyword>
<dbReference type="Proteomes" id="UP000042958">
    <property type="component" value="Unassembled WGS sequence"/>
</dbReference>
<evidence type="ECO:0000256" key="4">
    <source>
        <dbReference type="ARBA" id="ARBA00022989"/>
    </source>
</evidence>
<accession>A0A0F7TMY6</accession>
<protein>
    <submittedName>
        <fullName evidence="8">Putative Major facilitator superfamily permease</fullName>
    </submittedName>
</protein>
<reference evidence="9" key="1">
    <citation type="journal article" date="2015" name="Genome Announc.">
        <title>Draft genome sequence of the fungus Penicillium brasilianum MG11.</title>
        <authorList>
            <person name="Horn F."/>
            <person name="Linde J."/>
            <person name="Mattern D.J."/>
            <person name="Walther G."/>
            <person name="Guthke R."/>
            <person name="Brakhage A.A."/>
            <person name="Valiante V."/>
        </authorList>
    </citation>
    <scope>NUCLEOTIDE SEQUENCE [LARGE SCALE GENOMIC DNA]</scope>
    <source>
        <strain evidence="9">MG11</strain>
    </source>
</reference>
<evidence type="ECO:0000259" key="7">
    <source>
        <dbReference type="PROSITE" id="PS50850"/>
    </source>
</evidence>
<evidence type="ECO:0000256" key="2">
    <source>
        <dbReference type="ARBA" id="ARBA00022448"/>
    </source>
</evidence>
<dbReference type="InterPro" id="IPR010573">
    <property type="entry name" value="MFS_Str1/Tri12-like"/>
</dbReference>
<dbReference type="GO" id="GO:0022857">
    <property type="term" value="F:transmembrane transporter activity"/>
    <property type="evidence" value="ECO:0007669"/>
    <property type="project" value="InterPro"/>
</dbReference>
<dbReference type="Pfam" id="PF06609">
    <property type="entry name" value="TRI12"/>
    <property type="match status" value="1"/>
</dbReference>
<feature type="transmembrane region" description="Helical" evidence="6">
    <location>
        <begin position="448"/>
        <end position="469"/>
    </location>
</feature>
<feature type="transmembrane region" description="Helical" evidence="6">
    <location>
        <begin position="385"/>
        <end position="405"/>
    </location>
</feature>
<evidence type="ECO:0000256" key="6">
    <source>
        <dbReference type="SAM" id="Phobius"/>
    </source>
</evidence>
<evidence type="ECO:0000313" key="9">
    <source>
        <dbReference type="Proteomes" id="UP000042958"/>
    </source>
</evidence>
<dbReference type="PROSITE" id="PS50850">
    <property type="entry name" value="MFS"/>
    <property type="match status" value="1"/>
</dbReference>
<evidence type="ECO:0000256" key="3">
    <source>
        <dbReference type="ARBA" id="ARBA00022692"/>
    </source>
</evidence>
<feature type="transmembrane region" description="Helical" evidence="6">
    <location>
        <begin position="352"/>
        <end position="378"/>
    </location>
</feature>